<proteinExistence type="predicted"/>
<dbReference type="KEGG" id="msf:IT882_00490"/>
<evidence type="ECO:0000256" key="1">
    <source>
        <dbReference type="ARBA" id="ARBA00023125"/>
    </source>
</evidence>
<dbReference type="GO" id="GO:0003677">
    <property type="term" value="F:DNA binding"/>
    <property type="evidence" value="ECO:0007669"/>
    <property type="project" value="UniProtKB-KW"/>
</dbReference>
<dbReference type="InterPro" id="IPR001387">
    <property type="entry name" value="Cro/C1-type_HTH"/>
</dbReference>
<dbReference type="InterPro" id="IPR050807">
    <property type="entry name" value="TransReg_Diox_bact_type"/>
</dbReference>
<feature type="domain" description="HTH cro/C1-type" evidence="2">
    <location>
        <begin position="20"/>
        <end position="74"/>
    </location>
</feature>
<name>A0A7S8RHI0_9MICO</name>
<reference evidence="3 4" key="1">
    <citation type="submission" date="2020-11" db="EMBL/GenBank/DDBJ databases">
        <title>Amino acid is mineralized and recycled by bacteria in oceanic microbiome.</title>
        <authorList>
            <person name="Zheng L.Y."/>
        </authorList>
    </citation>
    <scope>NUCLEOTIDE SEQUENCE [LARGE SCALE GENOMIC DNA]</scope>
    <source>
        <strain evidence="3 4">A32-1</strain>
    </source>
</reference>
<keyword evidence="1" id="KW-0238">DNA-binding</keyword>
<dbReference type="InterPro" id="IPR010982">
    <property type="entry name" value="Lambda_DNA-bd_dom_sf"/>
</dbReference>
<dbReference type="AlphaFoldDB" id="A0A7S8RHI0"/>
<dbReference type="Gene3D" id="2.60.120.10">
    <property type="entry name" value="Jelly Rolls"/>
    <property type="match status" value="1"/>
</dbReference>
<dbReference type="Proteomes" id="UP000594480">
    <property type="component" value="Chromosome"/>
</dbReference>
<dbReference type="InterPro" id="IPR011051">
    <property type="entry name" value="RmlC_Cupin_sf"/>
</dbReference>
<evidence type="ECO:0000259" key="2">
    <source>
        <dbReference type="PROSITE" id="PS50943"/>
    </source>
</evidence>
<dbReference type="PANTHER" id="PTHR46797:SF1">
    <property type="entry name" value="METHYLPHOSPHONATE SYNTHASE"/>
    <property type="match status" value="1"/>
</dbReference>
<dbReference type="GO" id="GO:0003700">
    <property type="term" value="F:DNA-binding transcription factor activity"/>
    <property type="evidence" value="ECO:0007669"/>
    <property type="project" value="TreeGrafter"/>
</dbReference>
<evidence type="ECO:0000313" key="4">
    <source>
        <dbReference type="Proteomes" id="UP000594480"/>
    </source>
</evidence>
<sequence length="205" mass="22185">MSVPDGLDERAAGARLGSHIRMLRKTRGLTLVQLAERTELSHPFLSQLERGLAQPSLGSLRRIALALETSPIELIAATDEPDESGSFVEVSRPGEGEIPEGFASGTARMLAQRARTFHPLEVVSDSLEPGEPFVHAEDEFLYVIEGRVRIELGDQTCDLDPGASVYYTGGTTHRWWSADGNPYRLLVVKQVPGRTAPQAPGGANA</sequence>
<dbReference type="PROSITE" id="PS50943">
    <property type="entry name" value="HTH_CROC1"/>
    <property type="match status" value="1"/>
</dbReference>
<dbReference type="InterPro" id="IPR014710">
    <property type="entry name" value="RmlC-like_jellyroll"/>
</dbReference>
<gene>
    <name evidence="3" type="ORF">IT882_00490</name>
</gene>
<accession>A0A7S8RHI0</accession>
<dbReference type="Gene3D" id="1.10.260.40">
    <property type="entry name" value="lambda repressor-like DNA-binding domains"/>
    <property type="match status" value="1"/>
</dbReference>
<dbReference type="PANTHER" id="PTHR46797">
    <property type="entry name" value="HTH-TYPE TRANSCRIPTIONAL REGULATOR"/>
    <property type="match status" value="1"/>
</dbReference>
<evidence type="ECO:0000313" key="3">
    <source>
        <dbReference type="EMBL" id="QPE04687.1"/>
    </source>
</evidence>
<dbReference type="RefSeq" id="WP_195692714.1">
    <property type="nucleotide sequence ID" value="NZ_CP064760.1"/>
</dbReference>
<dbReference type="SMART" id="SM00530">
    <property type="entry name" value="HTH_XRE"/>
    <property type="match status" value="1"/>
</dbReference>
<organism evidence="3 4">
    <name type="scientific">Microbacterium schleiferi</name>
    <dbReference type="NCBI Taxonomy" id="69362"/>
    <lineage>
        <taxon>Bacteria</taxon>
        <taxon>Bacillati</taxon>
        <taxon>Actinomycetota</taxon>
        <taxon>Actinomycetes</taxon>
        <taxon>Micrococcales</taxon>
        <taxon>Microbacteriaceae</taxon>
        <taxon>Microbacterium</taxon>
    </lineage>
</organism>
<dbReference type="SUPFAM" id="SSF47413">
    <property type="entry name" value="lambda repressor-like DNA-binding domains"/>
    <property type="match status" value="1"/>
</dbReference>
<keyword evidence="4" id="KW-1185">Reference proteome</keyword>
<dbReference type="Pfam" id="PF07883">
    <property type="entry name" value="Cupin_2"/>
    <property type="match status" value="1"/>
</dbReference>
<dbReference type="CDD" id="cd02209">
    <property type="entry name" value="cupin_XRE_C"/>
    <property type="match status" value="1"/>
</dbReference>
<dbReference type="GO" id="GO:0005829">
    <property type="term" value="C:cytosol"/>
    <property type="evidence" value="ECO:0007669"/>
    <property type="project" value="TreeGrafter"/>
</dbReference>
<dbReference type="EMBL" id="CP064760">
    <property type="protein sequence ID" value="QPE04687.1"/>
    <property type="molecule type" value="Genomic_DNA"/>
</dbReference>
<protein>
    <submittedName>
        <fullName evidence="3">Helix-turn-helix transcriptional regulator</fullName>
    </submittedName>
</protein>
<dbReference type="CDD" id="cd00093">
    <property type="entry name" value="HTH_XRE"/>
    <property type="match status" value="1"/>
</dbReference>
<dbReference type="Pfam" id="PF13560">
    <property type="entry name" value="HTH_31"/>
    <property type="match status" value="1"/>
</dbReference>
<dbReference type="SUPFAM" id="SSF51182">
    <property type="entry name" value="RmlC-like cupins"/>
    <property type="match status" value="1"/>
</dbReference>
<dbReference type="InterPro" id="IPR013096">
    <property type="entry name" value="Cupin_2"/>
</dbReference>